<dbReference type="Proteomes" id="UP001595867">
    <property type="component" value="Unassembled WGS sequence"/>
</dbReference>
<gene>
    <name evidence="2" type="ORF">ACFO0C_24515</name>
</gene>
<organism evidence="2 3">
    <name type="scientific">Actinoplanes subglobosus</name>
    <dbReference type="NCBI Taxonomy" id="1547892"/>
    <lineage>
        <taxon>Bacteria</taxon>
        <taxon>Bacillati</taxon>
        <taxon>Actinomycetota</taxon>
        <taxon>Actinomycetes</taxon>
        <taxon>Micromonosporales</taxon>
        <taxon>Micromonosporaceae</taxon>
        <taxon>Actinoplanes</taxon>
    </lineage>
</organism>
<dbReference type="EMBL" id="JBHSBL010000018">
    <property type="protein sequence ID" value="MFC4068108.1"/>
    <property type="molecule type" value="Genomic_DNA"/>
</dbReference>
<dbReference type="RefSeq" id="WP_378068983.1">
    <property type="nucleotide sequence ID" value="NZ_JBHSBL010000018.1"/>
</dbReference>
<keyword evidence="3" id="KW-1185">Reference proteome</keyword>
<evidence type="ECO:0000313" key="2">
    <source>
        <dbReference type="EMBL" id="MFC4068108.1"/>
    </source>
</evidence>
<sequence length="53" mass="5122">MPLAVTPGPSSPLSGTSETAVGASRGAGQEAVTCQTAVRRIGMLSSSSITGTS</sequence>
<proteinExistence type="predicted"/>
<comment type="caution">
    <text evidence="2">The sequence shown here is derived from an EMBL/GenBank/DDBJ whole genome shotgun (WGS) entry which is preliminary data.</text>
</comment>
<name>A0ABV8IZ34_9ACTN</name>
<feature type="compositionally biased region" description="Low complexity" evidence="1">
    <location>
        <begin position="1"/>
        <end position="17"/>
    </location>
</feature>
<feature type="region of interest" description="Disordered" evidence="1">
    <location>
        <begin position="1"/>
        <end position="31"/>
    </location>
</feature>
<evidence type="ECO:0000256" key="1">
    <source>
        <dbReference type="SAM" id="MobiDB-lite"/>
    </source>
</evidence>
<reference evidence="3" key="1">
    <citation type="journal article" date="2019" name="Int. J. Syst. Evol. Microbiol.">
        <title>The Global Catalogue of Microorganisms (GCM) 10K type strain sequencing project: providing services to taxonomists for standard genome sequencing and annotation.</title>
        <authorList>
            <consortium name="The Broad Institute Genomics Platform"/>
            <consortium name="The Broad Institute Genome Sequencing Center for Infectious Disease"/>
            <person name="Wu L."/>
            <person name="Ma J."/>
        </authorList>
    </citation>
    <scope>NUCLEOTIDE SEQUENCE [LARGE SCALE GENOMIC DNA]</scope>
    <source>
        <strain evidence="3">TBRC 5832</strain>
    </source>
</reference>
<evidence type="ECO:0000313" key="3">
    <source>
        <dbReference type="Proteomes" id="UP001595867"/>
    </source>
</evidence>
<accession>A0ABV8IZ34</accession>
<protein>
    <submittedName>
        <fullName evidence="2">Uncharacterized protein</fullName>
    </submittedName>
</protein>